<reference evidence="1 2" key="1">
    <citation type="journal article" date="2020" name="Cell">
        <title>Large-Scale Comparative Analyses of Tick Genomes Elucidate Their Genetic Diversity and Vector Capacities.</title>
        <authorList>
            <consortium name="Tick Genome and Microbiome Consortium (TIGMIC)"/>
            <person name="Jia N."/>
            <person name="Wang J."/>
            <person name="Shi W."/>
            <person name="Du L."/>
            <person name="Sun Y."/>
            <person name="Zhan W."/>
            <person name="Jiang J.F."/>
            <person name="Wang Q."/>
            <person name="Zhang B."/>
            <person name="Ji P."/>
            <person name="Bell-Sakyi L."/>
            <person name="Cui X.M."/>
            <person name="Yuan T.T."/>
            <person name="Jiang B.G."/>
            <person name="Yang W.F."/>
            <person name="Lam T.T."/>
            <person name="Chang Q.C."/>
            <person name="Ding S.J."/>
            <person name="Wang X.J."/>
            <person name="Zhu J.G."/>
            <person name="Ruan X.D."/>
            <person name="Zhao L."/>
            <person name="Wei J.T."/>
            <person name="Ye R.Z."/>
            <person name="Que T.C."/>
            <person name="Du C.H."/>
            <person name="Zhou Y.H."/>
            <person name="Cheng J.X."/>
            <person name="Dai P.F."/>
            <person name="Guo W.B."/>
            <person name="Han X.H."/>
            <person name="Huang E.J."/>
            <person name="Li L.F."/>
            <person name="Wei W."/>
            <person name="Gao Y.C."/>
            <person name="Liu J.Z."/>
            <person name="Shao H.Z."/>
            <person name="Wang X."/>
            <person name="Wang C.C."/>
            <person name="Yang T.C."/>
            <person name="Huo Q.B."/>
            <person name="Li W."/>
            <person name="Chen H.Y."/>
            <person name="Chen S.E."/>
            <person name="Zhou L.G."/>
            <person name="Ni X.B."/>
            <person name="Tian J.H."/>
            <person name="Sheng Y."/>
            <person name="Liu T."/>
            <person name="Pan Y.S."/>
            <person name="Xia L.Y."/>
            <person name="Li J."/>
            <person name="Zhao F."/>
            <person name="Cao W.C."/>
        </authorList>
    </citation>
    <scope>NUCLEOTIDE SEQUENCE [LARGE SCALE GENOMIC DNA]</scope>
    <source>
        <strain evidence="1">Iper-2018</strain>
    </source>
</reference>
<accession>A0AC60PJS9</accession>
<name>A0AC60PJS9_IXOPE</name>
<proteinExistence type="predicted"/>
<gene>
    <name evidence="1" type="ORF">HPB47_003327</name>
</gene>
<dbReference type="EMBL" id="JABSTQ010010480">
    <property type="protein sequence ID" value="KAG0420733.1"/>
    <property type="molecule type" value="Genomic_DNA"/>
</dbReference>
<protein>
    <submittedName>
        <fullName evidence="1">Uncharacterized protein</fullName>
    </submittedName>
</protein>
<dbReference type="Proteomes" id="UP000805193">
    <property type="component" value="Unassembled WGS sequence"/>
</dbReference>
<sequence>MTSPMDIDCSPPNGELPKDIRKLKHSDETPDKFQSQSATSRTTLPTSEDTDSGEWNSLPTSPNTTTPLGSCCLSNVEREIHGFLRAVRRKALRALHAGLLYMSQRRADAEALPQRGSALPLSTGSTHVCFLLPERNGALQPVLPEGHTARDPAHLEKVRRLQTSPTAAFVSARRTQGLRRTSYHYPTSRVKWSFRHYRLHKKLKMQRGHRRITDPRVSTWHDAVTLCSCSGIAAACRGRIRAQPAPPGHMSHKPLAVLLQETSCTSHGLQGYRVYMTPSITPTSRSDSTHTVVKCQTALFILRTVEHRRIPTAVFETEMQRVVGARLHLARSNVMVALLPTWTSSECVICAPYPHDAAVFAEDFNAGLGVLGAELQLANDLGLAARRAENPGQRDTNFDLTWVTADTRCGRPVIHVTAYANDETIRIEAGDHFTTEAAVCSLQKALDIIPDLLTPNGMEGILVAKATYAASCFRLTKRQTQELETLHRATLRVVTGPQRHNELTAQGRSLLTEDECNPPLDTPTLHKRVPPWEDVLVTEQRPAPAKTQRQRHTTRRSTRAIGETTDSQDDPKTLHVCVDASWRPGANNDPNGTELELRAIREELRLARQVIYHHLDRGYQQIHLFTDCTEALRCLIGPPRKHSTAHAIKKTCASLERDNGAIGHPGNERAHELSNEAALHRYHCGDPTGPVTLRKDPHEERQIRRQRRRQALLSIVPKCDDPTPQGLPGGAQVFVN</sequence>
<evidence type="ECO:0000313" key="2">
    <source>
        <dbReference type="Proteomes" id="UP000805193"/>
    </source>
</evidence>
<evidence type="ECO:0000313" key="1">
    <source>
        <dbReference type="EMBL" id="KAG0420733.1"/>
    </source>
</evidence>
<keyword evidence="2" id="KW-1185">Reference proteome</keyword>
<organism evidence="1 2">
    <name type="scientific">Ixodes persulcatus</name>
    <name type="common">Taiga tick</name>
    <dbReference type="NCBI Taxonomy" id="34615"/>
    <lineage>
        <taxon>Eukaryota</taxon>
        <taxon>Metazoa</taxon>
        <taxon>Ecdysozoa</taxon>
        <taxon>Arthropoda</taxon>
        <taxon>Chelicerata</taxon>
        <taxon>Arachnida</taxon>
        <taxon>Acari</taxon>
        <taxon>Parasitiformes</taxon>
        <taxon>Ixodida</taxon>
        <taxon>Ixodoidea</taxon>
        <taxon>Ixodidae</taxon>
        <taxon>Ixodinae</taxon>
        <taxon>Ixodes</taxon>
    </lineage>
</organism>
<comment type="caution">
    <text evidence="1">The sequence shown here is derived from an EMBL/GenBank/DDBJ whole genome shotgun (WGS) entry which is preliminary data.</text>
</comment>